<dbReference type="EMBL" id="CP000673">
    <property type="protein sequence ID" value="EDK35266.1"/>
    <property type="molecule type" value="Genomic_DNA"/>
</dbReference>
<dbReference type="RefSeq" id="WP_012103600.1">
    <property type="nucleotide sequence ID" value="NC_009706.1"/>
</dbReference>
<dbReference type="AlphaFoldDB" id="A5N2C0"/>
<accession>A5N2C0</accession>
<dbReference type="InterPro" id="IPR058869">
    <property type="entry name" value="YqzN_YkzM"/>
</dbReference>
<keyword evidence="4" id="KW-1185">Reference proteome</keyword>
<evidence type="ECO:0000256" key="1">
    <source>
        <dbReference type="SAM" id="MobiDB-lite"/>
    </source>
</evidence>
<evidence type="ECO:0000313" key="4">
    <source>
        <dbReference type="Proteomes" id="UP000002411"/>
    </source>
</evidence>
<organism evidence="3 4">
    <name type="scientific">Clostridium kluyveri (strain ATCC 8527 / DSM 555 / NBRC 12016 / NCIMB 10680 / K1)</name>
    <dbReference type="NCBI Taxonomy" id="431943"/>
    <lineage>
        <taxon>Bacteria</taxon>
        <taxon>Bacillati</taxon>
        <taxon>Bacillota</taxon>
        <taxon>Clostridia</taxon>
        <taxon>Eubacteriales</taxon>
        <taxon>Clostridiaceae</taxon>
        <taxon>Clostridium</taxon>
    </lineage>
</organism>
<dbReference type="Proteomes" id="UP000002411">
    <property type="component" value="Chromosome"/>
</dbReference>
<sequence length="103" mass="12006">MEDNTIQKEYIPTDEKMEPENLSTREGLEETTVIEVEEVKANQEEKLALKEEAYDIQDFINNCKALGYRKEVISGALFNCEKTKMTKTELKERIKKFLGKKVE</sequence>
<dbReference type="KEGG" id="ckl:CKL_3263"/>
<evidence type="ECO:0000313" key="3">
    <source>
        <dbReference type="EMBL" id="EDK35266.1"/>
    </source>
</evidence>
<protein>
    <recommendedName>
        <fullName evidence="2">YqzN/YkzM domain-containing protein</fullName>
    </recommendedName>
</protein>
<dbReference type="Pfam" id="PF26160">
    <property type="entry name" value="YqzN_YkzM"/>
    <property type="match status" value="1"/>
</dbReference>
<dbReference type="STRING" id="431943.CKL_3263"/>
<dbReference type="HOGENOM" id="CLU_2258849_0_0_9"/>
<evidence type="ECO:0000259" key="2">
    <source>
        <dbReference type="Pfam" id="PF26160"/>
    </source>
</evidence>
<proteinExistence type="predicted"/>
<feature type="region of interest" description="Disordered" evidence="1">
    <location>
        <begin position="1"/>
        <end position="26"/>
    </location>
</feature>
<gene>
    <name evidence="3" type="ordered locus">CKL_3263</name>
</gene>
<name>A5N2C0_CLOK5</name>
<reference evidence="3 4" key="1">
    <citation type="journal article" date="2008" name="Proc. Natl. Acad. Sci. U.S.A.">
        <title>The genome of Clostridium kluyveri, a strict anaerobe with unique metabolic features.</title>
        <authorList>
            <person name="Seedorf H."/>
            <person name="Fricke W.F."/>
            <person name="Veith B."/>
            <person name="Brueggemann H."/>
            <person name="Liesegang H."/>
            <person name="Strittmatter A."/>
            <person name="Miethke M."/>
            <person name="Buckel W."/>
            <person name="Hinderberger J."/>
            <person name="Li F."/>
            <person name="Hagemeier C."/>
            <person name="Thauer R.K."/>
            <person name="Gottschalk G."/>
        </authorList>
    </citation>
    <scope>NUCLEOTIDE SEQUENCE [LARGE SCALE GENOMIC DNA]</scope>
    <source>
        <strain evidence="4">ATCC 8527 / DSM 555 / NCIMB 10680</strain>
    </source>
</reference>
<feature type="domain" description="YqzN/YkzM" evidence="2">
    <location>
        <begin position="51"/>
        <end position="101"/>
    </location>
</feature>